<dbReference type="Pfam" id="PF03747">
    <property type="entry name" value="ADP_ribosyl_GH"/>
    <property type="match status" value="1"/>
</dbReference>
<keyword evidence="4" id="KW-1185">Reference proteome</keyword>
<dbReference type="EMBL" id="MF782455">
    <property type="protein sequence ID" value="ATZ80846.1"/>
    <property type="molecule type" value="Genomic_DNA"/>
</dbReference>
<dbReference type="SUPFAM" id="SSF101478">
    <property type="entry name" value="ADP-ribosylglycohydrolase"/>
    <property type="match status" value="1"/>
</dbReference>
<evidence type="ECO:0000313" key="4">
    <source>
        <dbReference type="Proteomes" id="UP000240325"/>
    </source>
</evidence>
<dbReference type="PANTHER" id="PTHR16222">
    <property type="entry name" value="ADP-RIBOSYLGLYCOHYDROLASE"/>
    <property type="match status" value="1"/>
</dbReference>
<dbReference type="InterPro" id="IPR036705">
    <property type="entry name" value="Ribosyl_crysJ1_sf"/>
</dbReference>
<dbReference type="Gene3D" id="1.10.4080.10">
    <property type="entry name" value="ADP-ribosylation/Crystallin J1"/>
    <property type="match status" value="1"/>
</dbReference>
<protein>
    <submittedName>
        <fullName evidence="3">ADP-ribosylglycohydrolase</fullName>
    </submittedName>
</protein>
<dbReference type="InterPro" id="IPR050792">
    <property type="entry name" value="ADP-ribosylglycohydrolase"/>
</dbReference>
<organism evidence="3">
    <name type="scientific">Bodo saltans virus</name>
    <dbReference type="NCBI Taxonomy" id="2024608"/>
    <lineage>
        <taxon>Viruses</taxon>
        <taxon>Varidnaviria</taxon>
        <taxon>Bamfordvirae</taxon>
        <taxon>Nucleocytoviricota</taxon>
        <taxon>Megaviricetes</taxon>
        <taxon>Imitervirales</taxon>
        <taxon>Mimiviridae</taxon>
        <taxon>Klosneuvirinae</taxon>
        <taxon>Theiavirus</taxon>
        <taxon>Theiavirus salishense</taxon>
    </lineage>
</organism>
<keyword evidence="2" id="KW-0378">Hydrolase</keyword>
<dbReference type="PANTHER" id="PTHR16222:SF24">
    <property type="entry name" value="ADP-RIBOSYLHYDROLASE ARH3"/>
    <property type="match status" value="1"/>
</dbReference>
<reference evidence="3" key="1">
    <citation type="journal article" date="2017" name="Elife">
        <title>The kinetoplastid-infecting Bodo saltans virus (BsV), a window into the most abundant giant viruses in the sea.</title>
        <authorList>
            <person name="Deeg C.M."/>
            <person name="Chow C.-E.T."/>
            <person name="Suttle C.A."/>
        </authorList>
    </citation>
    <scope>NUCLEOTIDE SEQUENCE</scope>
    <source>
        <strain evidence="3">NG1</strain>
    </source>
</reference>
<name>A0A2H4UVG3_9VIRU</name>
<dbReference type="Proteomes" id="UP000240325">
    <property type="component" value="Segment"/>
</dbReference>
<sequence>MKKELQQSKLYDISDINETLKRTNCNKVEISLLMDGLYKYHQENKMQGMKPIIDKTKSIIKKEKKNKLTNYALGAMIGLVMGDTIGAPLEFISALNEKIAITAANDGLSYKQFYNKFNLFSGQWTDDTSMALCLLDSLLACPNYNGSDLRFRFCLWWYRDYNNAFRFEPHNLEDRHNHSVGLGGNISDSFDELNLNNMTNISEIPPTFNRKSNDSGNGSIMRLAPVPIKFHDDMKKALIVAELQSKATHAGDIASDCCKFMTYFIVKCINRTEDIDVKNFIDLNIDEFLKIHKSNLCEELICMLQCKIPTKKETCWNWKNNDMKQSIVQTLKNRKNEYNGYPVSSEYFGSFSIDGLAMALWGLYYSKDVKTAILSVVSLYGDADTTGAIVGQMAGAFYGYDNIVDDESIVHCFINMHNWDPFYEIELRTLMLLDKD</sequence>
<gene>
    <name evidence="3" type="ORF">BMW23_0800</name>
</gene>
<proteinExistence type="inferred from homology"/>
<dbReference type="InterPro" id="IPR005502">
    <property type="entry name" value="Ribosyl_crysJ1"/>
</dbReference>
<evidence type="ECO:0000256" key="2">
    <source>
        <dbReference type="ARBA" id="ARBA00022801"/>
    </source>
</evidence>
<evidence type="ECO:0000256" key="1">
    <source>
        <dbReference type="ARBA" id="ARBA00010702"/>
    </source>
</evidence>
<comment type="similarity">
    <text evidence="1">Belongs to the ADP-ribosylglycohydrolase family.</text>
</comment>
<dbReference type="GO" id="GO:0016787">
    <property type="term" value="F:hydrolase activity"/>
    <property type="evidence" value="ECO:0007669"/>
    <property type="project" value="UniProtKB-KW"/>
</dbReference>
<evidence type="ECO:0000313" key="3">
    <source>
        <dbReference type="EMBL" id="ATZ80846.1"/>
    </source>
</evidence>
<accession>A0A2H4UVG3</accession>